<dbReference type="GeneTree" id="ENSGT00940000158420"/>
<evidence type="ECO:0000313" key="3">
    <source>
        <dbReference type="MGI" id="MGI:1922862"/>
    </source>
</evidence>
<dbReference type="Proteomes" id="UP000000589">
    <property type="component" value="Chromosome 10"/>
</dbReference>
<reference evidence="2" key="4">
    <citation type="submission" date="2025-09" db="UniProtKB">
        <authorList>
            <consortium name="Ensembl"/>
        </authorList>
    </citation>
    <scope>IDENTIFICATION</scope>
    <source>
        <strain evidence="2">C57BL/6J</strain>
    </source>
</reference>
<accession>A0A1W2P7K3</accession>
<organism evidence="2 4">
    <name type="scientific">Mus musculus</name>
    <name type="common">Mouse</name>
    <dbReference type="NCBI Taxonomy" id="10090"/>
    <lineage>
        <taxon>Eukaryota</taxon>
        <taxon>Metazoa</taxon>
        <taxon>Chordata</taxon>
        <taxon>Craniata</taxon>
        <taxon>Vertebrata</taxon>
        <taxon>Euteleostomi</taxon>
        <taxon>Mammalia</taxon>
        <taxon>Eutheria</taxon>
        <taxon>Euarchontoglires</taxon>
        <taxon>Glires</taxon>
        <taxon>Rodentia</taxon>
        <taxon>Myomorpha</taxon>
        <taxon>Muroidea</taxon>
        <taxon>Muridae</taxon>
        <taxon>Murinae</taxon>
        <taxon>Mus</taxon>
        <taxon>Mus</taxon>
    </lineage>
</organism>
<feature type="signal peptide" evidence="1">
    <location>
        <begin position="1"/>
        <end position="35"/>
    </location>
</feature>
<dbReference type="Ensembl" id="ENSMUST00000219851.2">
    <property type="protein sequence ID" value="ENSMUSP00000151684.2"/>
    <property type="gene ID" value="ENSMUSG00000034707.8"/>
</dbReference>
<proteinExistence type="predicted"/>
<dbReference type="AlphaFoldDB" id="A0A1W2P7K3"/>
<evidence type="ECO:0000313" key="2">
    <source>
        <dbReference type="Ensembl" id="ENSMUSP00000151684.2"/>
    </source>
</evidence>
<reference evidence="2" key="3">
    <citation type="submission" date="2025-08" db="UniProtKB">
        <authorList>
            <consortium name="Ensembl"/>
        </authorList>
    </citation>
    <scope>IDENTIFICATION</scope>
    <source>
        <strain evidence="2">C57BL/6J</strain>
    </source>
</reference>
<dbReference type="Bgee" id="ENSMUSG00000034707">
    <property type="expression patterns" value="Expressed in ciliary body and 264 other cell types or tissues"/>
</dbReference>
<keyword evidence="4" id="KW-1185">Reference proteome</keyword>
<dbReference type="ExpressionAtlas" id="A0A1W2P7K3">
    <property type="expression patterns" value="baseline and differential"/>
</dbReference>
<dbReference type="Antibodypedia" id="2462">
    <property type="antibodies" value="234 antibodies from 33 providers"/>
</dbReference>
<keyword evidence="1" id="KW-0732">Signal</keyword>
<dbReference type="AGR" id="MGI:1922862"/>
<evidence type="ECO:0000313" key="4">
    <source>
        <dbReference type="Proteomes" id="UP000000589"/>
    </source>
</evidence>
<evidence type="ECO:0000256" key="1">
    <source>
        <dbReference type="SAM" id="SignalP"/>
    </source>
</evidence>
<dbReference type="MGI" id="MGI:1922862">
    <property type="gene designation" value="Gns"/>
</dbReference>
<protein>
    <submittedName>
        <fullName evidence="2">Glucosamine (N-acetyl)-6-sulfatase</fullName>
    </submittedName>
</protein>
<dbReference type="PROSITE" id="PS51257">
    <property type="entry name" value="PROKAR_LIPOPROTEIN"/>
    <property type="match status" value="1"/>
</dbReference>
<reference evidence="2 4" key="1">
    <citation type="journal article" date="2009" name="PLoS Biol.">
        <title>Lineage-specific biology revealed by a finished genome assembly of the mouse.</title>
        <authorList>
            <consortium name="Mouse Genome Sequencing Consortium"/>
            <person name="Church D.M."/>
            <person name="Goodstadt L."/>
            <person name="Hillier L.W."/>
            <person name="Zody M.C."/>
            <person name="Goldstein S."/>
            <person name="She X."/>
            <person name="Bult C.J."/>
            <person name="Agarwala R."/>
            <person name="Cherry J.L."/>
            <person name="DiCuccio M."/>
            <person name="Hlavina W."/>
            <person name="Kapustin Y."/>
            <person name="Meric P."/>
            <person name="Maglott D."/>
            <person name="Birtle Z."/>
            <person name="Marques A.C."/>
            <person name="Graves T."/>
            <person name="Zhou S."/>
            <person name="Teague B."/>
            <person name="Potamousis K."/>
            <person name="Churas C."/>
            <person name="Place M."/>
            <person name="Herschleb J."/>
            <person name="Runnheim R."/>
            <person name="Forrest D."/>
            <person name="Amos-Landgraf J."/>
            <person name="Schwartz D.C."/>
            <person name="Cheng Z."/>
            <person name="Lindblad-Toh K."/>
            <person name="Eichler E.E."/>
            <person name="Ponting C.P."/>
        </authorList>
    </citation>
    <scope>NUCLEOTIDE SEQUENCE [LARGE SCALE GENOMIC DNA]</scope>
    <source>
        <strain evidence="2 4">C57BL/6J</strain>
    </source>
</reference>
<dbReference type="VEuPathDB" id="HostDB:ENSMUSG00000034707"/>
<feature type="chain" id="PRO_5012506679" evidence="1">
    <location>
        <begin position="36"/>
        <end position="99"/>
    </location>
</feature>
<reference evidence="2 4" key="2">
    <citation type="journal article" date="2011" name="PLoS Biol.">
        <title>Modernizing reference genome assemblies.</title>
        <authorList>
            <person name="Church D.M."/>
            <person name="Schneider V.A."/>
            <person name="Graves T."/>
            <person name="Auger K."/>
            <person name="Cunningham F."/>
            <person name="Bouk N."/>
            <person name="Chen H.C."/>
            <person name="Agarwala R."/>
            <person name="McLaren W.M."/>
            <person name="Ritchie G.R."/>
            <person name="Albracht D."/>
            <person name="Kremitzki M."/>
            <person name="Rock S."/>
            <person name="Kotkiewicz H."/>
            <person name="Kremitzki C."/>
            <person name="Wollam A."/>
            <person name="Trani L."/>
            <person name="Fulton L."/>
            <person name="Fulton R."/>
            <person name="Matthews L."/>
            <person name="Whitehead S."/>
            <person name="Chow W."/>
            <person name="Torrance J."/>
            <person name="Dunn M."/>
            <person name="Harden G."/>
            <person name="Threadgold G."/>
            <person name="Wood J."/>
            <person name="Collins J."/>
            <person name="Heath P."/>
            <person name="Griffiths G."/>
            <person name="Pelan S."/>
            <person name="Grafham D."/>
            <person name="Eichler E.E."/>
            <person name="Weinstock G."/>
            <person name="Mardis E.R."/>
            <person name="Wilson R.K."/>
            <person name="Howe K."/>
            <person name="Flicek P."/>
            <person name="Hubbard T."/>
        </authorList>
    </citation>
    <scope>NUCLEOTIDE SEQUENCE [LARGE SCALE GENOMIC DNA]</scope>
    <source>
        <strain evidence="2 4">C57BL/6J</strain>
    </source>
</reference>
<name>A0A1W2P7K3_MOUSE</name>
<sequence length="99" mass="10890">MRLPSAAGPRPGRPRRLPALLLLPLLGGCLGLVGAARRPNVLLLLTDDQDAELGGMGMHKRWRVQMKHTDRPAHVAQWESACLSMQGPGFNPQPCNRRH</sequence>
<gene>
    <name evidence="2 3" type="primary">Gns</name>
</gene>